<dbReference type="eggNOG" id="COG1970">
    <property type="taxonomic scope" value="Bacteria"/>
</dbReference>
<comment type="subcellular location">
    <subcellularLocation>
        <location evidence="1 10">Cell membrane</location>
        <topology evidence="1 10">Multi-pass membrane protein</topology>
    </subcellularLocation>
</comment>
<name>A0A068NQV1_FIMGI</name>
<dbReference type="AlphaFoldDB" id="A0A068NQV1"/>
<evidence type="ECO:0000256" key="4">
    <source>
        <dbReference type="ARBA" id="ARBA00022475"/>
    </source>
</evidence>
<keyword evidence="9 10" id="KW-0407">Ion channel</keyword>
<keyword evidence="12" id="KW-1185">Reference proteome</keyword>
<dbReference type="KEGG" id="fgi:OP10G_1737"/>
<comment type="function">
    <text evidence="10">Channel that opens in response to stretch forces in the membrane lipid bilayer. May participate in the regulation of osmotic pressure changes within the cell.</text>
</comment>
<keyword evidence="8 10" id="KW-0472">Membrane</keyword>
<dbReference type="Pfam" id="PF01741">
    <property type="entry name" value="MscL"/>
    <property type="match status" value="1"/>
</dbReference>
<evidence type="ECO:0000256" key="10">
    <source>
        <dbReference type="HAMAP-Rule" id="MF_00115"/>
    </source>
</evidence>
<evidence type="ECO:0000256" key="5">
    <source>
        <dbReference type="ARBA" id="ARBA00022692"/>
    </source>
</evidence>
<keyword evidence="6 10" id="KW-1133">Transmembrane helix</keyword>
<dbReference type="PANTHER" id="PTHR30266:SF2">
    <property type="entry name" value="LARGE-CONDUCTANCE MECHANOSENSITIVE CHANNEL"/>
    <property type="match status" value="1"/>
</dbReference>
<evidence type="ECO:0000313" key="11">
    <source>
        <dbReference type="EMBL" id="AIE85105.1"/>
    </source>
</evidence>
<dbReference type="Proteomes" id="UP000027982">
    <property type="component" value="Chromosome"/>
</dbReference>
<dbReference type="InterPro" id="IPR019823">
    <property type="entry name" value="Mechanosensitive_channel_CS"/>
</dbReference>
<evidence type="ECO:0000256" key="3">
    <source>
        <dbReference type="ARBA" id="ARBA00022448"/>
    </source>
</evidence>
<dbReference type="NCBIfam" id="TIGR00220">
    <property type="entry name" value="mscL"/>
    <property type="match status" value="1"/>
</dbReference>
<organism evidence="11 12">
    <name type="scientific">Fimbriimonas ginsengisoli Gsoil 348</name>
    <dbReference type="NCBI Taxonomy" id="661478"/>
    <lineage>
        <taxon>Bacteria</taxon>
        <taxon>Bacillati</taxon>
        <taxon>Armatimonadota</taxon>
        <taxon>Fimbriimonadia</taxon>
        <taxon>Fimbriimonadales</taxon>
        <taxon>Fimbriimonadaceae</taxon>
        <taxon>Fimbriimonas</taxon>
    </lineage>
</organism>
<dbReference type="RefSeq" id="WP_038472840.1">
    <property type="nucleotide sequence ID" value="NZ_CP007139.1"/>
</dbReference>
<evidence type="ECO:0000313" key="12">
    <source>
        <dbReference type="Proteomes" id="UP000027982"/>
    </source>
</evidence>
<sequence>MGMLKEFREFAVKGNVIDLAVGVIIGGAFGKIVTSIVEDIVMPPISLLLGSVPFADLLWVVPGQQAKIDMLRLAHPPKELKTAADYKAAAIATVNYGQFLSNVVQFLIIAFVVFLMVKAINKARTLIEPPAAPGEPVTKQCPYCLSDIPIKASRCKFCTSEV</sequence>
<protein>
    <recommendedName>
        <fullName evidence="10">Large-conductance mechanosensitive channel</fullName>
    </recommendedName>
</protein>
<comment type="similarity">
    <text evidence="2 10">Belongs to the MscL family.</text>
</comment>
<evidence type="ECO:0000256" key="9">
    <source>
        <dbReference type="ARBA" id="ARBA00023303"/>
    </source>
</evidence>
<dbReference type="SUPFAM" id="SSF81330">
    <property type="entry name" value="Gated mechanosensitive channel"/>
    <property type="match status" value="1"/>
</dbReference>
<dbReference type="EMBL" id="CP007139">
    <property type="protein sequence ID" value="AIE85105.1"/>
    <property type="molecule type" value="Genomic_DNA"/>
</dbReference>
<evidence type="ECO:0000256" key="1">
    <source>
        <dbReference type="ARBA" id="ARBA00004651"/>
    </source>
</evidence>
<keyword evidence="4 10" id="KW-1003">Cell membrane</keyword>
<dbReference type="HAMAP" id="MF_00115">
    <property type="entry name" value="MscL"/>
    <property type="match status" value="1"/>
</dbReference>
<keyword evidence="7 10" id="KW-0406">Ion transport</keyword>
<gene>
    <name evidence="10" type="primary">mscL</name>
    <name evidence="11" type="ORF">OP10G_1737</name>
</gene>
<dbReference type="InterPro" id="IPR036019">
    <property type="entry name" value="MscL_channel"/>
</dbReference>
<dbReference type="GO" id="GO:0005886">
    <property type="term" value="C:plasma membrane"/>
    <property type="evidence" value="ECO:0007669"/>
    <property type="project" value="UniProtKB-SubCell"/>
</dbReference>
<feature type="transmembrane region" description="Helical" evidence="10">
    <location>
        <begin position="40"/>
        <end position="61"/>
    </location>
</feature>
<evidence type="ECO:0000256" key="7">
    <source>
        <dbReference type="ARBA" id="ARBA00023065"/>
    </source>
</evidence>
<accession>A0A068NQV1</accession>
<keyword evidence="3 10" id="KW-0813">Transport</keyword>
<dbReference type="STRING" id="661478.OP10G_1737"/>
<evidence type="ECO:0000256" key="6">
    <source>
        <dbReference type="ARBA" id="ARBA00022989"/>
    </source>
</evidence>
<dbReference type="PROSITE" id="PS01327">
    <property type="entry name" value="MSCL"/>
    <property type="match status" value="1"/>
</dbReference>
<feature type="transmembrane region" description="Helical" evidence="10">
    <location>
        <begin position="12"/>
        <end position="33"/>
    </location>
</feature>
<dbReference type="HOGENOM" id="CLU_095787_0_0_0"/>
<evidence type="ECO:0000256" key="2">
    <source>
        <dbReference type="ARBA" id="ARBA00007254"/>
    </source>
</evidence>
<evidence type="ECO:0000256" key="8">
    <source>
        <dbReference type="ARBA" id="ARBA00023136"/>
    </source>
</evidence>
<comment type="subunit">
    <text evidence="10">Homopentamer.</text>
</comment>
<dbReference type="InterPro" id="IPR001185">
    <property type="entry name" value="MS_channel"/>
</dbReference>
<reference evidence="11 12" key="1">
    <citation type="journal article" date="2014" name="PLoS ONE">
        <title>The first complete genome sequence of the class fimbriimonadia in the phylum armatimonadetes.</title>
        <authorList>
            <person name="Hu Z.Y."/>
            <person name="Wang Y.Z."/>
            <person name="Im W.T."/>
            <person name="Wang S.Y."/>
            <person name="Zhao G.P."/>
            <person name="Zheng H.J."/>
            <person name="Quan Z.X."/>
        </authorList>
    </citation>
    <scope>NUCLEOTIDE SEQUENCE [LARGE SCALE GENOMIC DNA]</scope>
    <source>
        <strain evidence="11">Gsoil 348</strain>
    </source>
</reference>
<feature type="transmembrane region" description="Helical" evidence="10">
    <location>
        <begin position="99"/>
        <end position="117"/>
    </location>
</feature>
<dbReference type="PANTHER" id="PTHR30266">
    <property type="entry name" value="MECHANOSENSITIVE CHANNEL MSCL"/>
    <property type="match status" value="1"/>
</dbReference>
<dbReference type="Gene3D" id="1.10.1200.120">
    <property type="entry name" value="Large-conductance mechanosensitive channel, MscL, domain 1"/>
    <property type="match status" value="1"/>
</dbReference>
<proteinExistence type="inferred from homology"/>
<dbReference type="GO" id="GO:0008381">
    <property type="term" value="F:mechanosensitive monoatomic ion channel activity"/>
    <property type="evidence" value="ECO:0007669"/>
    <property type="project" value="UniProtKB-UniRule"/>
</dbReference>
<keyword evidence="5 10" id="KW-0812">Transmembrane</keyword>
<dbReference type="InterPro" id="IPR037673">
    <property type="entry name" value="MSC/AndL"/>
</dbReference>